<keyword evidence="3" id="KW-1185">Reference proteome</keyword>
<organism evidence="2 3">
    <name type="scientific">Hymenolepis diminuta</name>
    <name type="common">Rat tapeworm</name>
    <dbReference type="NCBI Taxonomy" id="6216"/>
    <lineage>
        <taxon>Eukaryota</taxon>
        <taxon>Metazoa</taxon>
        <taxon>Spiralia</taxon>
        <taxon>Lophotrochozoa</taxon>
        <taxon>Platyhelminthes</taxon>
        <taxon>Cestoda</taxon>
        <taxon>Eucestoda</taxon>
        <taxon>Cyclophyllidea</taxon>
        <taxon>Hymenolepididae</taxon>
        <taxon>Hymenolepis</taxon>
    </lineage>
</organism>
<sequence length="65" mass="7052">LGSVVGGNSSLFNVFVCEDENVHHYIVSDLILSKKTNSDISLETQCRGPESATEPLTTSVEPERT</sequence>
<reference evidence="2 3" key="1">
    <citation type="submission" date="2019-07" db="EMBL/GenBank/DDBJ databases">
        <authorList>
            <person name="Jastrzebski P J."/>
            <person name="Paukszto L."/>
            <person name="Jastrzebski P J."/>
        </authorList>
    </citation>
    <scope>NUCLEOTIDE SEQUENCE [LARGE SCALE GENOMIC DNA]</scope>
    <source>
        <strain evidence="2 3">WMS-il1</strain>
    </source>
</reference>
<evidence type="ECO:0000313" key="3">
    <source>
        <dbReference type="Proteomes" id="UP000321570"/>
    </source>
</evidence>
<protein>
    <submittedName>
        <fullName evidence="2">Uncharacterized protein</fullName>
    </submittedName>
</protein>
<name>A0A564YVX2_HYMDI</name>
<evidence type="ECO:0000256" key="1">
    <source>
        <dbReference type="SAM" id="MobiDB-lite"/>
    </source>
</evidence>
<dbReference type="Proteomes" id="UP000321570">
    <property type="component" value="Unassembled WGS sequence"/>
</dbReference>
<feature type="non-terminal residue" evidence="2">
    <location>
        <position position="1"/>
    </location>
</feature>
<proteinExistence type="predicted"/>
<dbReference type="AlphaFoldDB" id="A0A564YVX2"/>
<gene>
    <name evidence="2" type="ORF">WMSIL1_LOCUS10087</name>
</gene>
<feature type="compositionally biased region" description="Polar residues" evidence="1">
    <location>
        <begin position="54"/>
        <end position="65"/>
    </location>
</feature>
<dbReference type="EMBL" id="CABIJS010000443">
    <property type="protein sequence ID" value="VUZ51395.1"/>
    <property type="molecule type" value="Genomic_DNA"/>
</dbReference>
<feature type="region of interest" description="Disordered" evidence="1">
    <location>
        <begin position="43"/>
        <end position="65"/>
    </location>
</feature>
<accession>A0A564YVX2</accession>
<evidence type="ECO:0000313" key="2">
    <source>
        <dbReference type="EMBL" id="VUZ51395.1"/>
    </source>
</evidence>